<dbReference type="PROSITE" id="PS00895">
    <property type="entry name" value="3_HYDROXYISOBUT_DH"/>
    <property type="match status" value="1"/>
</dbReference>
<dbReference type="InterPro" id="IPR015815">
    <property type="entry name" value="HIBADH-related"/>
</dbReference>
<dbReference type="GO" id="GO:0008442">
    <property type="term" value="F:3-hydroxyisobutyrate dehydrogenase activity"/>
    <property type="evidence" value="ECO:0007669"/>
    <property type="project" value="UniProtKB-EC"/>
</dbReference>
<evidence type="ECO:0000256" key="5">
    <source>
        <dbReference type="ARBA" id="ARBA00023002"/>
    </source>
</evidence>
<reference evidence="11" key="1">
    <citation type="submission" date="2023-04" db="EMBL/GenBank/DDBJ databases">
        <title>Black Yeasts Isolated from many extreme environments.</title>
        <authorList>
            <person name="Coleine C."/>
            <person name="Stajich J.E."/>
            <person name="Selbmann L."/>
        </authorList>
    </citation>
    <scope>NUCLEOTIDE SEQUENCE</scope>
    <source>
        <strain evidence="11">CCFEE 5312</strain>
    </source>
</reference>
<evidence type="ECO:0000256" key="6">
    <source>
        <dbReference type="ARBA" id="ARBA00023027"/>
    </source>
</evidence>
<comment type="pathway">
    <text evidence="1">Amino-acid degradation; L-valine degradation.</text>
</comment>
<feature type="domain" description="6-phosphogluconate dehydrogenase NADP-binding" evidence="9">
    <location>
        <begin position="12"/>
        <end position="178"/>
    </location>
</feature>
<evidence type="ECO:0000313" key="12">
    <source>
        <dbReference type="Proteomes" id="UP001271007"/>
    </source>
</evidence>
<comment type="catalytic activity">
    <reaction evidence="7">
        <text>3-hydroxy-2-methylpropanoate + NAD(+) = 2-methyl-3-oxopropanoate + NADH + H(+)</text>
        <dbReference type="Rhea" id="RHEA:17681"/>
        <dbReference type="ChEBI" id="CHEBI:11805"/>
        <dbReference type="ChEBI" id="CHEBI:15378"/>
        <dbReference type="ChEBI" id="CHEBI:57540"/>
        <dbReference type="ChEBI" id="CHEBI:57700"/>
        <dbReference type="ChEBI" id="CHEBI:57945"/>
        <dbReference type="EC" id="1.1.1.31"/>
    </reaction>
</comment>
<dbReference type="PANTHER" id="PTHR22981">
    <property type="entry name" value="3-HYDROXYISOBUTYRATE DEHYDROGENASE-RELATED"/>
    <property type="match status" value="1"/>
</dbReference>
<evidence type="ECO:0000256" key="8">
    <source>
        <dbReference type="PIRSR" id="PIRSR000103-1"/>
    </source>
</evidence>
<keyword evidence="6" id="KW-0520">NAD</keyword>
<keyword evidence="5" id="KW-0560">Oxidoreductase</keyword>
<dbReference type="InterPro" id="IPR008927">
    <property type="entry name" value="6-PGluconate_DH-like_C_sf"/>
</dbReference>
<evidence type="ECO:0000256" key="2">
    <source>
        <dbReference type="ARBA" id="ARBA00006013"/>
    </source>
</evidence>
<evidence type="ECO:0000256" key="4">
    <source>
        <dbReference type="ARBA" id="ARBA00022456"/>
    </source>
</evidence>
<feature type="active site" evidence="8">
    <location>
        <position position="192"/>
    </location>
</feature>
<dbReference type="InterPro" id="IPR006115">
    <property type="entry name" value="6PGDH_NADP-bd"/>
</dbReference>
<dbReference type="SUPFAM" id="SSF51735">
    <property type="entry name" value="NAD(P)-binding Rossmann-fold domains"/>
    <property type="match status" value="1"/>
</dbReference>
<name>A0AAJ0GI30_9PEZI</name>
<dbReference type="GO" id="GO:0051287">
    <property type="term" value="F:NAD binding"/>
    <property type="evidence" value="ECO:0007669"/>
    <property type="project" value="InterPro"/>
</dbReference>
<evidence type="ECO:0000259" key="10">
    <source>
        <dbReference type="Pfam" id="PF14833"/>
    </source>
</evidence>
<dbReference type="Pfam" id="PF14833">
    <property type="entry name" value="NAD_binding_11"/>
    <property type="match status" value="1"/>
</dbReference>
<comment type="similarity">
    <text evidence="2">Belongs to the HIBADH-related family. 3-hydroxyisobutyrate dehydrogenase subfamily.</text>
</comment>
<dbReference type="InterPro" id="IPR013328">
    <property type="entry name" value="6PGD_dom2"/>
</dbReference>
<dbReference type="SUPFAM" id="SSF48179">
    <property type="entry name" value="6-phosphogluconate dehydrogenase C-terminal domain-like"/>
    <property type="match status" value="1"/>
</dbReference>
<dbReference type="PIRSF" id="PIRSF000103">
    <property type="entry name" value="HIBADH"/>
    <property type="match status" value="1"/>
</dbReference>
<dbReference type="InterPro" id="IPR029154">
    <property type="entry name" value="HIBADH-like_NADP-bd"/>
</dbReference>
<evidence type="ECO:0000259" key="9">
    <source>
        <dbReference type="Pfam" id="PF03446"/>
    </source>
</evidence>
<dbReference type="EC" id="1.1.1.31" evidence="3"/>
<protein>
    <recommendedName>
        <fullName evidence="3">3-hydroxyisobutyrate dehydrogenase</fullName>
        <ecNumber evidence="3">1.1.1.31</ecNumber>
    </recommendedName>
</protein>
<dbReference type="PANTHER" id="PTHR22981:SF7">
    <property type="entry name" value="3-HYDROXYISOBUTYRATE DEHYDROGENASE, MITOCHONDRIAL"/>
    <property type="match status" value="1"/>
</dbReference>
<dbReference type="GO" id="GO:0005739">
    <property type="term" value="C:mitochondrion"/>
    <property type="evidence" value="ECO:0007669"/>
    <property type="project" value="TreeGrafter"/>
</dbReference>
<evidence type="ECO:0000256" key="1">
    <source>
        <dbReference type="ARBA" id="ARBA00005109"/>
    </source>
</evidence>
<comment type="caution">
    <text evidence="11">The sequence shown here is derived from an EMBL/GenBank/DDBJ whole genome shotgun (WGS) entry which is preliminary data.</text>
</comment>
<organism evidence="11 12">
    <name type="scientific">Extremus antarcticus</name>
    <dbReference type="NCBI Taxonomy" id="702011"/>
    <lineage>
        <taxon>Eukaryota</taxon>
        <taxon>Fungi</taxon>
        <taxon>Dikarya</taxon>
        <taxon>Ascomycota</taxon>
        <taxon>Pezizomycotina</taxon>
        <taxon>Dothideomycetes</taxon>
        <taxon>Dothideomycetidae</taxon>
        <taxon>Mycosphaerellales</taxon>
        <taxon>Extremaceae</taxon>
        <taxon>Extremus</taxon>
    </lineage>
</organism>
<dbReference type="Proteomes" id="UP001271007">
    <property type="component" value="Unassembled WGS sequence"/>
</dbReference>
<accession>A0AAJ0GI30</accession>
<dbReference type="GO" id="GO:0050661">
    <property type="term" value="F:NADP binding"/>
    <property type="evidence" value="ECO:0007669"/>
    <property type="project" value="InterPro"/>
</dbReference>
<evidence type="ECO:0000256" key="3">
    <source>
        <dbReference type="ARBA" id="ARBA00012991"/>
    </source>
</evidence>
<dbReference type="InterPro" id="IPR002204">
    <property type="entry name" value="3-OH-isobutyrate_DH-rel_CS"/>
</dbReference>
<sequence length="328" mass="34633">MGTTEGPPDATYGFIGLGNMGFGMAKNVRQKIPSSSKLIVCDLNKAARDEFCKTVEGTIETAGTPIEVAEKCDIIISSLPNAKAVKIVYLDSSTGLLAGCTSDSKKLFLEASTIEASASLEVLKAVKAAVPSAEFLDAPVSGGIPPAHAGTLTFMVGGPEDVFEKAKPIMATMGKAENLILCGGPGAGLATKQINNYIAYCSYVALCEGMNTGLKFGLDPKTLNNVINASSGQCWNSLHMNPVKGVLPNSSASRDFKGGFKTELAQGVTRQMTKLMKEVGATSMFGPVMDDIWSRAVESPLCKEQESRSIWRLFADDDGKSLGKVKIE</sequence>
<dbReference type="Gene3D" id="1.10.1040.10">
    <property type="entry name" value="N-(1-d-carboxylethyl)-l-norvaline Dehydrogenase, domain 2"/>
    <property type="match status" value="1"/>
</dbReference>
<evidence type="ECO:0000256" key="7">
    <source>
        <dbReference type="ARBA" id="ARBA00049197"/>
    </source>
</evidence>
<gene>
    <name evidence="11" type="ORF">LTR09_001006</name>
</gene>
<keyword evidence="12" id="KW-1185">Reference proteome</keyword>
<dbReference type="AlphaFoldDB" id="A0AAJ0GI30"/>
<dbReference type="EMBL" id="JAWDJX010000002">
    <property type="protein sequence ID" value="KAK3057930.1"/>
    <property type="molecule type" value="Genomic_DNA"/>
</dbReference>
<evidence type="ECO:0000313" key="11">
    <source>
        <dbReference type="EMBL" id="KAK3057930.1"/>
    </source>
</evidence>
<dbReference type="InterPro" id="IPR036291">
    <property type="entry name" value="NAD(P)-bd_dom_sf"/>
</dbReference>
<feature type="domain" description="3-hydroxyisobutyrate dehydrogenase-like NAD-binding" evidence="10">
    <location>
        <begin position="186"/>
        <end position="300"/>
    </location>
</feature>
<dbReference type="Gene3D" id="3.40.50.720">
    <property type="entry name" value="NAD(P)-binding Rossmann-like Domain"/>
    <property type="match status" value="1"/>
</dbReference>
<dbReference type="GO" id="GO:0006574">
    <property type="term" value="P:L-valine catabolic process"/>
    <property type="evidence" value="ECO:0007669"/>
    <property type="project" value="TreeGrafter"/>
</dbReference>
<keyword evidence="4" id="KW-0101">Branched-chain amino acid catabolism</keyword>
<proteinExistence type="inferred from homology"/>
<dbReference type="Pfam" id="PF03446">
    <property type="entry name" value="NAD_binding_2"/>
    <property type="match status" value="1"/>
</dbReference>